<dbReference type="GO" id="GO:0016787">
    <property type="term" value="F:hydrolase activity"/>
    <property type="evidence" value="ECO:0007669"/>
    <property type="project" value="UniProtKB-KW"/>
</dbReference>
<evidence type="ECO:0000256" key="4">
    <source>
        <dbReference type="ARBA" id="ARBA00022840"/>
    </source>
</evidence>
<accession>A0A8S3HY41</accession>
<organism evidence="7 8">
    <name type="scientific">Rotaria magnacalcarata</name>
    <dbReference type="NCBI Taxonomy" id="392030"/>
    <lineage>
        <taxon>Eukaryota</taxon>
        <taxon>Metazoa</taxon>
        <taxon>Spiralia</taxon>
        <taxon>Gnathifera</taxon>
        <taxon>Rotifera</taxon>
        <taxon>Eurotatoria</taxon>
        <taxon>Bdelloidea</taxon>
        <taxon>Philodinida</taxon>
        <taxon>Philodinidae</taxon>
        <taxon>Rotaria</taxon>
    </lineage>
</organism>
<evidence type="ECO:0000256" key="5">
    <source>
        <dbReference type="SAM" id="Coils"/>
    </source>
</evidence>
<comment type="caution">
    <text evidence="7">The sequence shown here is derived from an EMBL/GenBank/DDBJ whole genome shotgun (WGS) entry which is preliminary data.</text>
</comment>
<keyword evidence="5" id="KW-0175">Coiled coil</keyword>
<dbReference type="Proteomes" id="UP000676336">
    <property type="component" value="Unassembled WGS sequence"/>
</dbReference>
<dbReference type="EMBL" id="CAJOBI010325398">
    <property type="protein sequence ID" value="CAF5190964.1"/>
    <property type="molecule type" value="Genomic_DNA"/>
</dbReference>
<reference evidence="7" key="1">
    <citation type="submission" date="2021-02" db="EMBL/GenBank/DDBJ databases">
        <authorList>
            <person name="Nowell W R."/>
        </authorList>
    </citation>
    <scope>NUCLEOTIDE SEQUENCE</scope>
</reference>
<keyword evidence="1" id="KW-0547">Nucleotide-binding</keyword>
<protein>
    <recommendedName>
        <fullName evidence="6">Helicase C-terminal domain-containing protein</fullName>
    </recommendedName>
</protein>
<feature type="coiled-coil region" evidence="5">
    <location>
        <begin position="95"/>
        <end position="122"/>
    </location>
</feature>
<evidence type="ECO:0000256" key="2">
    <source>
        <dbReference type="ARBA" id="ARBA00022801"/>
    </source>
</evidence>
<dbReference type="InterPro" id="IPR001650">
    <property type="entry name" value="Helicase_C-like"/>
</dbReference>
<feature type="non-terminal residue" evidence="7">
    <location>
        <position position="1"/>
    </location>
</feature>
<evidence type="ECO:0000256" key="1">
    <source>
        <dbReference type="ARBA" id="ARBA00022741"/>
    </source>
</evidence>
<dbReference type="Pfam" id="PF00271">
    <property type="entry name" value="Helicase_C"/>
    <property type="match status" value="1"/>
</dbReference>
<name>A0A8S3HY41_9BILA</name>
<keyword evidence="2" id="KW-0378">Hydrolase</keyword>
<dbReference type="PROSITE" id="PS51194">
    <property type="entry name" value="HELICASE_CTER"/>
    <property type="match status" value="1"/>
</dbReference>
<evidence type="ECO:0000313" key="8">
    <source>
        <dbReference type="Proteomes" id="UP000676336"/>
    </source>
</evidence>
<dbReference type="PANTHER" id="PTHR47960">
    <property type="entry name" value="DEAD-BOX ATP-DEPENDENT RNA HELICASE 50"/>
    <property type="match status" value="1"/>
</dbReference>
<evidence type="ECO:0000259" key="6">
    <source>
        <dbReference type="PROSITE" id="PS51194"/>
    </source>
</evidence>
<keyword evidence="3" id="KW-0347">Helicase</keyword>
<sequence length="135" mass="15758">KRAKNLEDFRNGENKIMCATDIISRGIDTYWVEHVIQYDFPRFISDYIHRAGRVGRIGSKHPGKISSFVTQPHDISLAQQIEVTTRMNKKLRGVNNDIKNQLDLYAKQREQKQEKIDNQRAREELCKEVIRSAMA</sequence>
<dbReference type="Gene3D" id="3.40.50.300">
    <property type="entry name" value="P-loop containing nucleotide triphosphate hydrolases"/>
    <property type="match status" value="1"/>
</dbReference>
<dbReference type="AlphaFoldDB" id="A0A8S3HY41"/>
<dbReference type="GO" id="GO:0004386">
    <property type="term" value="F:helicase activity"/>
    <property type="evidence" value="ECO:0007669"/>
    <property type="project" value="UniProtKB-KW"/>
</dbReference>
<keyword evidence="4" id="KW-0067">ATP-binding</keyword>
<proteinExistence type="predicted"/>
<dbReference type="SMART" id="SM00490">
    <property type="entry name" value="HELICc"/>
    <property type="match status" value="1"/>
</dbReference>
<evidence type="ECO:0000256" key="3">
    <source>
        <dbReference type="ARBA" id="ARBA00022806"/>
    </source>
</evidence>
<dbReference type="SUPFAM" id="SSF52540">
    <property type="entry name" value="P-loop containing nucleoside triphosphate hydrolases"/>
    <property type="match status" value="1"/>
</dbReference>
<dbReference type="InterPro" id="IPR027417">
    <property type="entry name" value="P-loop_NTPase"/>
</dbReference>
<gene>
    <name evidence="7" type="ORF">SMN809_LOCUS72298</name>
</gene>
<dbReference type="GO" id="GO:0005524">
    <property type="term" value="F:ATP binding"/>
    <property type="evidence" value="ECO:0007669"/>
    <property type="project" value="UniProtKB-KW"/>
</dbReference>
<evidence type="ECO:0000313" key="7">
    <source>
        <dbReference type="EMBL" id="CAF5190964.1"/>
    </source>
</evidence>
<feature type="domain" description="Helicase C-terminal" evidence="6">
    <location>
        <begin position="1"/>
        <end position="102"/>
    </location>
</feature>